<dbReference type="InParanoid" id="A0A1Y2EBZ6"/>
<sequence length="96" mass="11160">MSTLVLLHSAQKYSASFLFVSSVFLLEAFPSNSLTFSCCWLRSGGSRYICNRQCIVCRHHHLPRAQDATTLTYLRSSIKWEFRSCRLWFSEECQTL</sequence>
<dbReference type="GeneID" id="63775894"/>
<organism evidence="1 2">
    <name type="scientific">Pseudomassariella vexata</name>
    <dbReference type="NCBI Taxonomy" id="1141098"/>
    <lineage>
        <taxon>Eukaryota</taxon>
        <taxon>Fungi</taxon>
        <taxon>Dikarya</taxon>
        <taxon>Ascomycota</taxon>
        <taxon>Pezizomycotina</taxon>
        <taxon>Sordariomycetes</taxon>
        <taxon>Xylariomycetidae</taxon>
        <taxon>Amphisphaeriales</taxon>
        <taxon>Pseudomassariaceae</taxon>
        <taxon>Pseudomassariella</taxon>
    </lineage>
</organism>
<dbReference type="EMBL" id="MCFJ01000003">
    <property type="protein sequence ID" value="ORY68937.1"/>
    <property type="molecule type" value="Genomic_DNA"/>
</dbReference>
<dbReference type="Proteomes" id="UP000193689">
    <property type="component" value="Unassembled WGS sequence"/>
</dbReference>
<protein>
    <submittedName>
        <fullName evidence="1">Uncharacterized protein</fullName>
    </submittedName>
</protein>
<gene>
    <name evidence="1" type="ORF">BCR38DRAFT_424788</name>
</gene>
<evidence type="ECO:0000313" key="2">
    <source>
        <dbReference type="Proteomes" id="UP000193689"/>
    </source>
</evidence>
<proteinExistence type="predicted"/>
<name>A0A1Y2EBZ6_9PEZI</name>
<dbReference type="AlphaFoldDB" id="A0A1Y2EBZ6"/>
<evidence type="ECO:0000313" key="1">
    <source>
        <dbReference type="EMBL" id="ORY68937.1"/>
    </source>
</evidence>
<keyword evidence="2" id="KW-1185">Reference proteome</keyword>
<dbReference type="RefSeq" id="XP_040719224.1">
    <property type="nucleotide sequence ID" value="XM_040859682.1"/>
</dbReference>
<comment type="caution">
    <text evidence="1">The sequence shown here is derived from an EMBL/GenBank/DDBJ whole genome shotgun (WGS) entry which is preliminary data.</text>
</comment>
<reference evidence="1 2" key="1">
    <citation type="submission" date="2016-07" db="EMBL/GenBank/DDBJ databases">
        <title>Pervasive Adenine N6-methylation of Active Genes in Fungi.</title>
        <authorList>
            <consortium name="DOE Joint Genome Institute"/>
            <person name="Mondo S.J."/>
            <person name="Dannebaum R.O."/>
            <person name="Kuo R.C."/>
            <person name="Labutti K."/>
            <person name="Haridas S."/>
            <person name="Kuo A."/>
            <person name="Salamov A."/>
            <person name="Ahrendt S.R."/>
            <person name="Lipzen A."/>
            <person name="Sullivan W."/>
            <person name="Andreopoulos W.B."/>
            <person name="Clum A."/>
            <person name="Lindquist E."/>
            <person name="Daum C."/>
            <person name="Ramamoorthy G.K."/>
            <person name="Gryganskyi A."/>
            <person name="Culley D."/>
            <person name="Magnuson J.K."/>
            <person name="James T.Y."/>
            <person name="O'Malley M.A."/>
            <person name="Stajich J.E."/>
            <person name="Spatafora J.W."/>
            <person name="Visel A."/>
            <person name="Grigoriev I.V."/>
        </authorList>
    </citation>
    <scope>NUCLEOTIDE SEQUENCE [LARGE SCALE GENOMIC DNA]</scope>
    <source>
        <strain evidence="1 2">CBS 129021</strain>
    </source>
</reference>
<accession>A0A1Y2EBZ6</accession>